<evidence type="ECO:0000259" key="1">
    <source>
        <dbReference type="Pfam" id="PF00534"/>
    </source>
</evidence>
<keyword evidence="3" id="KW-0808">Transferase</keyword>
<evidence type="ECO:0000259" key="2">
    <source>
        <dbReference type="Pfam" id="PF13579"/>
    </source>
</evidence>
<proteinExistence type="predicted"/>
<dbReference type="RefSeq" id="WP_186744196.1">
    <property type="nucleotide sequence ID" value="NZ_CP060394.1"/>
</dbReference>
<dbReference type="SUPFAM" id="SSF53756">
    <property type="entry name" value="UDP-Glycosyltransferase/glycogen phosphorylase"/>
    <property type="match status" value="1"/>
</dbReference>
<dbReference type="InterPro" id="IPR050194">
    <property type="entry name" value="Glycosyltransferase_grp1"/>
</dbReference>
<feature type="domain" description="Glycosyltransferase subfamily 4-like N-terminal" evidence="2">
    <location>
        <begin position="65"/>
        <end position="199"/>
    </location>
</feature>
<reference evidence="3 4" key="1">
    <citation type="submission" date="2020-08" db="EMBL/GenBank/DDBJ databases">
        <title>Edaphobacter telluris sp. nov. and Acidobacterium dinghuensis sp. nov., two acidobacteria isolated from forest soil.</title>
        <authorList>
            <person name="Fu J."/>
            <person name="Qiu L."/>
        </authorList>
    </citation>
    <scope>NUCLEOTIDE SEQUENCE [LARGE SCALE GENOMIC DNA]</scope>
    <source>
        <strain evidence="3">4Y35</strain>
    </source>
</reference>
<protein>
    <submittedName>
        <fullName evidence="3">Glycosyltransferase family 4 protein</fullName>
    </submittedName>
</protein>
<name>A0A7G8BKK0_9BACT</name>
<dbReference type="CDD" id="cd03801">
    <property type="entry name" value="GT4_PimA-like"/>
    <property type="match status" value="1"/>
</dbReference>
<accession>A0A7G8BKK0</accession>
<evidence type="ECO:0000313" key="3">
    <source>
        <dbReference type="EMBL" id="QNI33070.1"/>
    </source>
</evidence>
<dbReference type="PANTHER" id="PTHR45947:SF13">
    <property type="entry name" value="TRANSFERASE"/>
    <property type="match status" value="1"/>
</dbReference>
<dbReference type="Pfam" id="PF00534">
    <property type="entry name" value="Glycos_transf_1"/>
    <property type="match status" value="1"/>
</dbReference>
<organism evidence="3 4">
    <name type="scientific">Alloacidobacterium dinghuense</name>
    <dbReference type="NCBI Taxonomy" id="2763107"/>
    <lineage>
        <taxon>Bacteria</taxon>
        <taxon>Pseudomonadati</taxon>
        <taxon>Acidobacteriota</taxon>
        <taxon>Terriglobia</taxon>
        <taxon>Terriglobales</taxon>
        <taxon>Acidobacteriaceae</taxon>
        <taxon>Alloacidobacterium</taxon>
    </lineage>
</organism>
<dbReference type="AlphaFoldDB" id="A0A7G8BKK0"/>
<dbReference type="InterPro" id="IPR028098">
    <property type="entry name" value="Glyco_trans_4-like_N"/>
</dbReference>
<dbReference type="Pfam" id="PF13579">
    <property type="entry name" value="Glyco_trans_4_4"/>
    <property type="match status" value="1"/>
</dbReference>
<sequence length="400" mass="44755">MNILMLHNSYQFRGGEDESYESEVRMLRSNGHSIETIHMDYAQMSAKGKIQVALESLWSTPSYKLVDRMLQERKFDVLHVQNFFPLLSPSVYYAAKKHGVAVVQTLRNYRLLCPSVFFYRDGRPCEDCIDKAFKYPGILHGCYRGSRAATAAVAAMTALHTMRGTWLNAVDIYIALTKFVRDKFIQAGFPEQKLVVKSNFVYPDPGCGDGKGDYALFVGRLSPEKGLDTLLQAWRQLNRNWKLKVVGDGPMANDVRAFCAANANVEWVGSKSRAETAEMMGNARLLVFPSQWYETFGRVAMESFAAGTPVIASRLGAMAEVCEDGQAGMLFETGNAADLADKLRWVFDHPAEAKAMRSVARQVFEARYTMPQNYCELIDIYQAAERACKGEQNGRGCTAA</sequence>
<dbReference type="GO" id="GO:0016757">
    <property type="term" value="F:glycosyltransferase activity"/>
    <property type="evidence" value="ECO:0007669"/>
    <property type="project" value="InterPro"/>
</dbReference>
<keyword evidence="4" id="KW-1185">Reference proteome</keyword>
<dbReference type="Proteomes" id="UP000515312">
    <property type="component" value="Chromosome"/>
</dbReference>
<dbReference type="KEGG" id="adin:H7849_03580"/>
<dbReference type="EMBL" id="CP060394">
    <property type="protein sequence ID" value="QNI33070.1"/>
    <property type="molecule type" value="Genomic_DNA"/>
</dbReference>
<dbReference type="Gene3D" id="3.40.50.2000">
    <property type="entry name" value="Glycogen Phosphorylase B"/>
    <property type="match status" value="2"/>
</dbReference>
<gene>
    <name evidence="3" type="ORF">H7849_03580</name>
</gene>
<dbReference type="PANTHER" id="PTHR45947">
    <property type="entry name" value="SULFOQUINOVOSYL TRANSFERASE SQD2"/>
    <property type="match status" value="1"/>
</dbReference>
<evidence type="ECO:0000313" key="4">
    <source>
        <dbReference type="Proteomes" id="UP000515312"/>
    </source>
</evidence>
<feature type="domain" description="Glycosyl transferase family 1" evidence="1">
    <location>
        <begin position="211"/>
        <end position="362"/>
    </location>
</feature>
<dbReference type="InterPro" id="IPR001296">
    <property type="entry name" value="Glyco_trans_1"/>
</dbReference>